<dbReference type="RefSeq" id="WP_347168628.1">
    <property type="nucleotide sequence ID" value="NZ_JBDNCH010000004.1"/>
</dbReference>
<evidence type="ECO:0000313" key="1">
    <source>
        <dbReference type="EMBL" id="MEN9063475.1"/>
    </source>
</evidence>
<protein>
    <submittedName>
        <fullName evidence="1">Thioesterase family protein</fullName>
    </submittedName>
</protein>
<accession>A0AAW9SSD2</accession>
<proteinExistence type="predicted"/>
<gene>
    <name evidence="1" type="ORF">ABFB10_23190</name>
</gene>
<organism evidence="1 2">
    <name type="scientific">Ponticoccus litoralis</name>
    <dbReference type="NCBI Taxonomy" id="422297"/>
    <lineage>
        <taxon>Bacteria</taxon>
        <taxon>Pseudomonadati</taxon>
        <taxon>Pseudomonadota</taxon>
        <taxon>Alphaproteobacteria</taxon>
        <taxon>Rhodobacterales</taxon>
        <taxon>Roseobacteraceae</taxon>
        <taxon>Ponticoccus</taxon>
    </lineage>
</organism>
<comment type="caution">
    <text evidence="1">The sequence shown here is derived from an EMBL/GenBank/DDBJ whole genome shotgun (WGS) entry which is preliminary data.</text>
</comment>
<dbReference type="Gene3D" id="3.10.129.10">
    <property type="entry name" value="Hotdog Thioesterase"/>
    <property type="match status" value="1"/>
</dbReference>
<dbReference type="InterPro" id="IPR029069">
    <property type="entry name" value="HotDog_dom_sf"/>
</dbReference>
<sequence length="131" mass="14549">MSRSSGTSSDSLYKEIGVDPEQAVLGAFFTLESHVRHVAECHLGTKLHTTTELLGYDEKRVHLFHRLYDDNDRLLATGEHLAIHVAHGKAGPASDDMQARIAAFFEAQEDWPLENRIGSVLAKPLKVSRIT</sequence>
<dbReference type="Pfam" id="PF13279">
    <property type="entry name" value="4HBT_2"/>
    <property type="match status" value="1"/>
</dbReference>
<dbReference type="Proteomes" id="UP001428774">
    <property type="component" value="Unassembled WGS sequence"/>
</dbReference>
<dbReference type="AlphaFoldDB" id="A0AAW9SSD2"/>
<dbReference type="EMBL" id="JBDNCH010000004">
    <property type="protein sequence ID" value="MEN9063475.1"/>
    <property type="molecule type" value="Genomic_DNA"/>
</dbReference>
<reference evidence="1 2" key="1">
    <citation type="submission" date="2024-05" db="EMBL/GenBank/DDBJ databases">
        <title>Genome sequence of Ponticoccus litoralis KCCM 90028.</title>
        <authorList>
            <person name="Kim J.M."/>
            <person name="Lee J.K."/>
            <person name="Choi B.J."/>
            <person name="Bayburt H."/>
            <person name="Baek J.H."/>
            <person name="Jeon C.O."/>
        </authorList>
    </citation>
    <scope>NUCLEOTIDE SEQUENCE [LARGE SCALE GENOMIC DNA]</scope>
    <source>
        <strain evidence="1 2">KCCM 90028</strain>
    </source>
</reference>
<name>A0AAW9SSD2_9RHOB</name>
<evidence type="ECO:0000313" key="2">
    <source>
        <dbReference type="Proteomes" id="UP001428774"/>
    </source>
</evidence>
<keyword evidence="2" id="KW-1185">Reference proteome</keyword>
<dbReference type="SUPFAM" id="SSF54637">
    <property type="entry name" value="Thioesterase/thiol ester dehydrase-isomerase"/>
    <property type="match status" value="1"/>
</dbReference>